<dbReference type="Proteomes" id="UP000772434">
    <property type="component" value="Unassembled WGS sequence"/>
</dbReference>
<evidence type="ECO:0000256" key="2">
    <source>
        <dbReference type="ARBA" id="ARBA00022884"/>
    </source>
</evidence>
<name>A0A9P5U986_9AGAR</name>
<feature type="region of interest" description="Disordered" evidence="3">
    <location>
        <begin position="1"/>
        <end position="88"/>
    </location>
</feature>
<protein>
    <submittedName>
        <fullName evidence="5">Armadillo-type protein</fullName>
    </submittedName>
</protein>
<keyword evidence="6" id="KW-1185">Reference proteome</keyword>
<dbReference type="InterPro" id="IPR011989">
    <property type="entry name" value="ARM-like"/>
</dbReference>
<accession>A0A9P5U986</accession>
<evidence type="ECO:0000256" key="1">
    <source>
        <dbReference type="ARBA" id="ARBA00022737"/>
    </source>
</evidence>
<comment type="caution">
    <text evidence="5">The sequence shown here is derived from an EMBL/GenBank/DDBJ whole genome shotgun (WGS) entry which is preliminary data.</text>
</comment>
<proteinExistence type="predicted"/>
<dbReference type="GO" id="GO:0003729">
    <property type="term" value="F:mRNA binding"/>
    <property type="evidence" value="ECO:0007669"/>
    <property type="project" value="TreeGrafter"/>
</dbReference>
<dbReference type="Pfam" id="PF08144">
    <property type="entry name" value="CPL"/>
    <property type="match status" value="1"/>
</dbReference>
<dbReference type="EMBL" id="JADNRY010000038">
    <property type="protein sequence ID" value="KAF9070697.1"/>
    <property type="molecule type" value="Genomic_DNA"/>
</dbReference>
<dbReference type="Gene3D" id="1.25.10.10">
    <property type="entry name" value="Leucine-rich Repeat Variant"/>
    <property type="match status" value="1"/>
</dbReference>
<organism evidence="5 6">
    <name type="scientific">Rhodocollybia butyracea</name>
    <dbReference type="NCBI Taxonomy" id="206335"/>
    <lineage>
        <taxon>Eukaryota</taxon>
        <taxon>Fungi</taxon>
        <taxon>Dikarya</taxon>
        <taxon>Basidiomycota</taxon>
        <taxon>Agaricomycotina</taxon>
        <taxon>Agaricomycetes</taxon>
        <taxon>Agaricomycetidae</taxon>
        <taxon>Agaricales</taxon>
        <taxon>Marasmiineae</taxon>
        <taxon>Omphalotaceae</taxon>
        <taxon>Rhodocollybia</taxon>
    </lineage>
</organism>
<evidence type="ECO:0000259" key="4">
    <source>
        <dbReference type="PROSITE" id="PS50303"/>
    </source>
</evidence>
<dbReference type="InterPro" id="IPR012959">
    <property type="entry name" value="CPL_dom"/>
</dbReference>
<evidence type="ECO:0000313" key="6">
    <source>
        <dbReference type="Proteomes" id="UP000772434"/>
    </source>
</evidence>
<dbReference type="InterPro" id="IPR016024">
    <property type="entry name" value="ARM-type_fold"/>
</dbReference>
<dbReference type="InterPro" id="IPR040059">
    <property type="entry name" value="PUM3"/>
</dbReference>
<reference evidence="5" key="1">
    <citation type="submission" date="2020-11" db="EMBL/GenBank/DDBJ databases">
        <authorList>
            <consortium name="DOE Joint Genome Institute"/>
            <person name="Ahrendt S."/>
            <person name="Riley R."/>
            <person name="Andreopoulos W."/>
            <person name="Labutti K."/>
            <person name="Pangilinan J."/>
            <person name="Ruiz-Duenas F.J."/>
            <person name="Barrasa J.M."/>
            <person name="Sanchez-Garcia M."/>
            <person name="Camarero S."/>
            <person name="Miyauchi S."/>
            <person name="Serrano A."/>
            <person name="Linde D."/>
            <person name="Babiker R."/>
            <person name="Drula E."/>
            <person name="Ayuso-Fernandez I."/>
            <person name="Pacheco R."/>
            <person name="Padilla G."/>
            <person name="Ferreira P."/>
            <person name="Barriuso J."/>
            <person name="Kellner H."/>
            <person name="Castanera R."/>
            <person name="Alfaro M."/>
            <person name="Ramirez L."/>
            <person name="Pisabarro A.G."/>
            <person name="Kuo A."/>
            <person name="Tritt A."/>
            <person name="Lipzen A."/>
            <person name="He G."/>
            <person name="Yan M."/>
            <person name="Ng V."/>
            <person name="Cullen D."/>
            <person name="Martin F."/>
            <person name="Rosso M.-N."/>
            <person name="Henrissat B."/>
            <person name="Hibbett D."/>
            <person name="Martinez A.T."/>
            <person name="Grigoriev I.V."/>
        </authorList>
    </citation>
    <scope>NUCLEOTIDE SEQUENCE</scope>
    <source>
        <strain evidence="5">AH 40177</strain>
    </source>
</reference>
<dbReference type="InterPro" id="IPR001313">
    <property type="entry name" value="Pumilio_RNA-bd_rpt"/>
</dbReference>
<keyword evidence="1" id="KW-0677">Repeat</keyword>
<dbReference type="SMART" id="SM00025">
    <property type="entry name" value="Pumilio"/>
    <property type="match status" value="3"/>
</dbReference>
<dbReference type="InterPro" id="IPR033133">
    <property type="entry name" value="PUM-HD"/>
</dbReference>
<evidence type="ECO:0000256" key="3">
    <source>
        <dbReference type="SAM" id="MobiDB-lite"/>
    </source>
</evidence>
<feature type="compositionally biased region" description="Basic residues" evidence="3">
    <location>
        <begin position="1"/>
        <end position="11"/>
    </location>
</feature>
<feature type="domain" description="PUM-HD" evidence="4">
    <location>
        <begin position="120"/>
        <end position="513"/>
    </location>
</feature>
<sequence>MAATNAKKRTAKTQPGPAQKKAKTFEKSKLAPSLKRSKPITAPADSAEEESDLDEEGEDDVDFEASPDDTEEMQIDSSKREGGNSARESHILQKAVQQSRKAAKPHSDLIAEAKRVWAQARSKEKGFTPEKRKEHVTELMKVVRGKVKEIVFKHDASRIIQTLVKYGSKAQREEICDELKGTYIDLARNRYAKFLLVKLIRLLPSHRPLILASFHGKILQSQRLLLHREASGVLADAFELYANSVERAGMVREFYGKEVSLFSSSQGDSETAKQGLAAVMKSLGGDKEKTRRILAAVKENLDSIFNNPDKGAVRHAIVHRAMWEYLDVLGEMQDSAEADKLRRELFDNSQELLPEIVHTKDGSRVAREFLARGNAKDRKVILKALKPHIERMCIDEEAQMVLLTAMDVIDDTKLLQKSLASVITQPATLNTLIQTPQGRRVILYLIVPRSKRHFTVAQIKALGETDAARDAGTSKKSPETRQAEVRKGASEALLKWIEEKGGELVMDETNPASSLVVGEIMLYAEGDKSQASQALLRILAKPYPPPSTASSHPIDLPHTSRLYKTLLQGGHFNHSLKSVEPCASWNPFAFAVQFVDTVGSDDGQTIKDVCIKGDRNGTFVVAELCGALVKASYDRKAEEGKEVRKKLKLWLTAPEMLKEIHEGETTGVRGVKVLVDAVGTL</sequence>
<gene>
    <name evidence="5" type="ORF">BDP27DRAFT_1220353</name>
</gene>
<dbReference type="GO" id="GO:0005730">
    <property type="term" value="C:nucleolus"/>
    <property type="evidence" value="ECO:0007669"/>
    <property type="project" value="TreeGrafter"/>
</dbReference>
<dbReference type="PANTHER" id="PTHR13389:SF0">
    <property type="entry name" value="PUMILIO HOMOLOG 3"/>
    <property type="match status" value="1"/>
</dbReference>
<feature type="compositionally biased region" description="Acidic residues" evidence="3">
    <location>
        <begin position="46"/>
        <end position="74"/>
    </location>
</feature>
<dbReference type="OrthoDB" id="497380at2759"/>
<feature type="compositionally biased region" description="Basic and acidic residues" evidence="3">
    <location>
        <begin position="77"/>
        <end position="88"/>
    </location>
</feature>
<keyword evidence="2" id="KW-0694">RNA-binding</keyword>
<dbReference type="SUPFAM" id="SSF48371">
    <property type="entry name" value="ARM repeat"/>
    <property type="match status" value="1"/>
</dbReference>
<evidence type="ECO:0000313" key="5">
    <source>
        <dbReference type="EMBL" id="KAF9070697.1"/>
    </source>
</evidence>
<dbReference type="PROSITE" id="PS50303">
    <property type="entry name" value="PUM_HD"/>
    <property type="match status" value="1"/>
</dbReference>
<dbReference type="AlphaFoldDB" id="A0A9P5U986"/>
<dbReference type="PANTHER" id="PTHR13389">
    <property type="entry name" value="PUMILIO HOMOLOG 3"/>
    <property type="match status" value="1"/>
</dbReference>
<dbReference type="GO" id="GO:0006417">
    <property type="term" value="P:regulation of translation"/>
    <property type="evidence" value="ECO:0007669"/>
    <property type="project" value="TreeGrafter"/>
</dbReference>